<evidence type="ECO:0000256" key="1">
    <source>
        <dbReference type="ARBA" id="ARBA00001946"/>
    </source>
</evidence>
<evidence type="ECO:0000256" key="11">
    <source>
        <dbReference type="ARBA" id="ARBA00035025"/>
    </source>
</evidence>
<evidence type="ECO:0000256" key="4">
    <source>
        <dbReference type="ARBA" id="ARBA00022603"/>
    </source>
</evidence>
<dbReference type="InterPro" id="IPR053890">
    <property type="entry name" value="Hen1-like_N"/>
</dbReference>
<evidence type="ECO:0000256" key="8">
    <source>
        <dbReference type="ARBA" id="ARBA00022842"/>
    </source>
</evidence>
<dbReference type="InterPro" id="IPR029063">
    <property type="entry name" value="SAM-dependent_MTases_sf"/>
</dbReference>
<dbReference type="InterPro" id="IPR026610">
    <property type="entry name" value="Hen1"/>
</dbReference>
<keyword evidence="6" id="KW-0949">S-adenosyl-L-methionine</keyword>
<dbReference type="EC" id="2.1.1.386" evidence="11"/>
<evidence type="ECO:0000256" key="9">
    <source>
        <dbReference type="ARBA" id="ARBA00022884"/>
    </source>
</evidence>
<feature type="domain" description="Methyltransferase" evidence="13">
    <location>
        <begin position="251"/>
        <end position="359"/>
    </location>
</feature>
<dbReference type="GO" id="GO:0001510">
    <property type="term" value="P:RNA methylation"/>
    <property type="evidence" value="ECO:0007669"/>
    <property type="project" value="InterPro"/>
</dbReference>
<dbReference type="GO" id="GO:0046872">
    <property type="term" value="F:metal ion binding"/>
    <property type="evidence" value="ECO:0007669"/>
    <property type="project" value="UniProtKB-KW"/>
</dbReference>
<dbReference type="PANTHER" id="PTHR21404">
    <property type="entry name" value="HEN1"/>
    <property type="match status" value="1"/>
</dbReference>
<keyword evidence="7" id="KW-0479">Metal-binding</keyword>
<dbReference type="InterPro" id="IPR025714">
    <property type="entry name" value="Methyltranfer_dom"/>
</dbReference>
<gene>
    <name evidence="15" type="ORF">Klosneuvirus_3_50</name>
</gene>
<dbReference type="GO" id="GO:0030422">
    <property type="term" value="P:siRNA processing"/>
    <property type="evidence" value="ECO:0007669"/>
    <property type="project" value="TreeGrafter"/>
</dbReference>
<dbReference type="EMBL" id="KY684110">
    <property type="protein sequence ID" value="ARF11915.1"/>
    <property type="molecule type" value="Genomic_DNA"/>
</dbReference>
<protein>
    <recommendedName>
        <fullName evidence="3">Small RNA 2'-O-methyltransferase</fullName>
        <ecNumber evidence="11">2.1.1.386</ecNumber>
    </recommendedName>
</protein>
<keyword evidence="9" id="KW-0694">RNA-binding</keyword>
<evidence type="ECO:0000256" key="2">
    <source>
        <dbReference type="ARBA" id="ARBA00009026"/>
    </source>
</evidence>
<dbReference type="CDD" id="cd02440">
    <property type="entry name" value="AdoMet_MTases"/>
    <property type="match status" value="1"/>
</dbReference>
<evidence type="ECO:0000259" key="14">
    <source>
        <dbReference type="Pfam" id="PF22032"/>
    </source>
</evidence>
<evidence type="ECO:0000259" key="13">
    <source>
        <dbReference type="Pfam" id="PF13847"/>
    </source>
</evidence>
<dbReference type="Gene3D" id="3.40.50.150">
    <property type="entry name" value="Vaccinia Virus protein VP39"/>
    <property type="match status" value="1"/>
</dbReference>
<evidence type="ECO:0000256" key="10">
    <source>
        <dbReference type="ARBA" id="ARBA00023158"/>
    </source>
</evidence>
<dbReference type="Pfam" id="PF13847">
    <property type="entry name" value="Methyltransf_31"/>
    <property type="match status" value="1"/>
</dbReference>
<dbReference type="SUPFAM" id="SSF53335">
    <property type="entry name" value="S-adenosyl-L-methionine-dependent methyltransferases"/>
    <property type="match status" value="2"/>
</dbReference>
<sequence length="424" mass="49409">MCLIELTSTNPDFSFIIFKNPENGMQIRSIRKGKAYGYYPKNEPNRYMIYFRDDTEEMSYKEDKDQSFEYLNKLRYTSPIFVLNAITEFLHSSAKKQHEKDIIGQTHTFKSFAVQVDSYAFSTIIRINKFFDKFNIKITKKAQQTHEIEITTQESIYMLLNFVIVYFGLISSLNENDLDLTENLIEKIITSLNIIDASYYVRYILSSKILTSKKLFETLKGSLEKPGIQLQYGHTGTQRLEYIKGLLNFDKPIIDVGCGEGAYAISFAQKLKKQGFKYYAIDINEDELAKVNKKAKEKELDIITMNSHEKLIEHLDWNTKYDVIITEVIEHMGKEESQNIIRWVLDNVNFDKIIITTPNVEFNVNYMLGEQLRHDDHKWELTREQFKGYLSEILPKDEYVIKYLDIGDIVNGIASTQGVLITCS</sequence>
<dbReference type="GO" id="GO:0090486">
    <property type="term" value="F:small RNA 2'-O-methyltransferase activity"/>
    <property type="evidence" value="ECO:0007669"/>
    <property type="project" value="UniProtKB-EC"/>
</dbReference>
<comment type="cofactor">
    <cofactor evidence="1">
        <name>Mg(2+)</name>
        <dbReference type="ChEBI" id="CHEBI:18420"/>
    </cofactor>
</comment>
<evidence type="ECO:0000256" key="7">
    <source>
        <dbReference type="ARBA" id="ARBA00022723"/>
    </source>
</evidence>
<dbReference type="Pfam" id="PF22032">
    <property type="entry name" value="Hen1_N"/>
    <property type="match status" value="1"/>
</dbReference>
<evidence type="ECO:0000256" key="3">
    <source>
        <dbReference type="ARBA" id="ARBA00021330"/>
    </source>
</evidence>
<comment type="catalytic activity">
    <reaction evidence="12">
        <text>small RNA 3'-end nucleotide + S-adenosyl-L-methionine = small RNA 3'-end 2'-O-methylnucleotide + S-adenosyl-L-homocysteine + H(+)</text>
        <dbReference type="Rhea" id="RHEA:37887"/>
        <dbReference type="Rhea" id="RHEA-COMP:10415"/>
        <dbReference type="Rhea" id="RHEA-COMP:10416"/>
        <dbReference type="ChEBI" id="CHEBI:15378"/>
        <dbReference type="ChEBI" id="CHEBI:57856"/>
        <dbReference type="ChEBI" id="CHEBI:59789"/>
        <dbReference type="ChEBI" id="CHEBI:74896"/>
        <dbReference type="ChEBI" id="CHEBI:74898"/>
        <dbReference type="EC" id="2.1.1.386"/>
    </reaction>
</comment>
<evidence type="ECO:0000256" key="5">
    <source>
        <dbReference type="ARBA" id="ARBA00022679"/>
    </source>
</evidence>
<keyword evidence="10" id="KW-0943">RNA-mediated gene silencing</keyword>
<keyword evidence="8" id="KW-0460">Magnesium</keyword>
<keyword evidence="5 15" id="KW-0808">Transferase</keyword>
<feature type="domain" description="Hen1-like N-terminal" evidence="14">
    <location>
        <begin position="4"/>
        <end position="225"/>
    </location>
</feature>
<accession>A0A1V0SJM0</accession>
<reference evidence="15" key="1">
    <citation type="journal article" date="2017" name="Science">
        <title>Giant viruses with an expanded complement of translation system components.</title>
        <authorList>
            <person name="Schulz F."/>
            <person name="Yutin N."/>
            <person name="Ivanova N.N."/>
            <person name="Ortega D.R."/>
            <person name="Lee T.K."/>
            <person name="Vierheilig J."/>
            <person name="Daims H."/>
            <person name="Horn M."/>
            <person name="Wagner M."/>
            <person name="Jensen G.J."/>
            <person name="Kyrpides N.C."/>
            <person name="Koonin E.V."/>
            <person name="Woyke T."/>
        </authorList>
    </citation>
    <scope>NUCLEOTIDE SEQUENCE</scope>
    <source>
        <strain evidence="15">KNV1</strain>
    </source>
</reference>
<evidence type="ECO:0000256" key="12">
    <source>
        <dbReference type="ARBA" id="ARBA00048418"/>
    </source>
</evidence>
<proteinExistence type="inferred from homology"/>
<keyword evidence="4 15" id="KW-0489">Methyltransferase</keyword>
<comment type="similarity">
    <text evidence="2">Belongs to the methyltransferase superfamily. HEN1 family.</text>
</comment>
<name>A0A1V0SJM0_9VIRU</name>
<dbReference type="PANTHER" id="PTHR21404:SF3">
    <property type="entry name" value="SMALL RNA 2'-O-METHYLTRANSFERASE"/>
    <property type="match status" value="1"/>
</dbReference>
<organism evidence="15">
    <name type="scientific">Klosneuvirus KNV1</name>
    <dbReference type="NCBI Taxonomy" id="1977640"/>
    <lineage>
        <taxon>Viruses</taxon>
        <taxon>Varidnaviria</taxon>
        <taxon>Bamfordvirae</taxon>
        <taxon>Nucleocytoviricota</taxon>
        <taxon>Megaviricetes</taxon>
        <taxon>Imitervirales</taxon>
        <taxon>Mimiviridae</taxon>
        <taxon>Klosneuvirinae</taxon>
        <taxon>Klosneuvirus</taxon>
    </lineage>
</organism>
<evidence type="ECO:0000313" key="15">
    <source>
        <dbReference type="EMBL" id="ARF11915.1"/>
    </source>
</evidence>
<dbReference type="GO" id="GO:0003723">
    <property type="term" value="F:RNA binding"/>
    <property type="evidence" value="ECO:0007669"/>
    <property type="project" value="UniProtKB-KW"/>
</dbReference>
<evidence type="ECO:0000256" key="6">
    <source>
        <dbReference type="ARBA" id="ARBA00022691"/>
    </source>
</evidence>